<keyword evidence="7" id="KW-0408">Iron</keyword>
<reference evidence="14 15" key="1">
    <citation type="submission" date="2020-02" db="EMBL/GenBank/DDBJ databases">
        <title>Ideonella bacterium strain TBM-1.</title>
        <authorList>
            <person name="Chen W.-M."/>
        </authorList>
    </citation>
    <scope>NUCLEOTIDE SEQUENCE [LARGE SCALE GENOMIC DNA]</scope>
    <source>
        <strain evidence="14 15">TBM-1</strain>
    </source>
</reference>
<feature type="transmembrane region" description="Helical" evidence="13">
    <location>
        <begin position="382"/>
        <end position="401"/>
    </location>
</feature>
<keyword evidence="6" id="KW-0560">Oxidoreductase</keyword>
<evidence type="ECO:0000256" key="2">
    <source>
        <dbReference type="ARBA" id="ARBA00022475"/>
    </source>
</evidence>
<evidence type="ECO:0000256" key="9">
    <source>
        <dbReference type="ARBA" id="ARBA00023136"/>
    </source>
</evidence>
<evidence type="ECO:0000256" key="6">
    <source>
        <dbReference type="ARBA" id="ARBA00023002"/>
    </source>
</evidence>
<feature type="transmembrane region" description="Helical" evidence="13">
    <location>
        <begin position="185"/>
        <end position="202"/>
    </location>
</feature>
<dbReference type="Pfam" id="PF02628">
    <property type="entry name" value="COX15-CtaA"/>
    <property type="match status" value="1"/>
</dbReference>
<evidence type="ECO:0000256" key="4">
    <source>
        <dbReference type="ARBA" id="ARBA00022723"/>
    </source>
</evidence>
<evidence type="ECO:0000256" key="5">
    <source>
        <dbReference type="ARBA" id="ARBA00022989"/>
    </source>
</evidence>
<dbReference type="AlphaFoldDB" id="A0A7C9PI38"/>
<accession>A0A7C9PI38</accession>
<dbReference type="InterPro" id="IPR003780">
    <property type="entry name" value="COX15/CtaA_fam"/>
</dbReference>
<feature type="region of interest" description="Disordered" evidence="12">
    <location>
        <begin position="1"/>
        <end position="39"/>
    </location>
</feature>
<feature type="transmembrane region" description="Helical" evidence="13">
    <location>
        <begin position="82"/>
        <end position="102"/>
    </location>
</feature>
<dbReference type="GO" id="GO:0016020">
    <property type="term" value="C:membrane"/>
    <property type="evidence" value="ECO:0007669"/>
    <property type="project" value="UniProtKB-SubCell"/>
</dbReference>
<evidence type="ECO:0000256" key="1">
    <source>
        <dbReference type="ARBA" id="ARBA00004141"/>
    </source>
</evidence>
<feature type="transmembrane region" description="Helical" evidence="13">
    <location>
        <begin position="357"/>
        <end position="376"/>
    </location>
</feature>
<dbReference type="GO" id="GO:0016491">
    <property type="term" value="F:oxidoreductase activity"/>
    <property type="evidence" value="ECO:0007669"/>
    <property type="project" value="UniProtKB-KW"/>
</dbReference>
<comment type="caution">
    <text evidence="14">The sequence shown here is derived from an EMBL/GenBank/DDBJ whole genome shotgun (WGS) entry which is preliminary data.</text>
</comment>
<evidence type="ECO:0000256" key="13">
    <source>
        <dbReference type="SAM" id="Phobius"/>
    </source>
</evidence>
<feature type="transmembrane region" description="Helical" evidence="13">
    <location>
        <begin position="208"/>
        <end position="229"/>
    </location>
</feature>
<keyword evidence="15" id="KW-1185">Reference proteome</keyword>
<keyword evidence="3 13" id="KW-0812">Transmembrane</keyword>
<comment type="pathway">
    <text evidence="11">Porphyrin-containing compound metabolism.</text>
</comment>
<evidence type="ECO:0000256" key="12">
    <source>
        <dbReference type="SAM" id="MobiDB-lite"/>
    </source>
</evidence>
<evidence type="ECO:0000256" key="10">
    <source>
        <dbReference type="ARBA" id="ARBA00023157"/>
    </source>
</evidence>
<organism evidence="14 15">
    <name type="scientific">Ideonella livida</name>
    <dbReference type="NCBI Taxonomy" id="2707176"/>
    <lineage>
        <taxon>Bacteria</taxon>
        <taxon>Pseudomonadati</taxon>
        <taxon>Pseudomonadota</taxon>
        <taxon>Betaproteobacteria</taxon>
        <taxon>Burkholderiales</taxon>
        <taxon>Sphaerotilaceae</taxon>
        <taxon>Ideonella</taxon>
    </lineage>
</organism>
<feature type="transmembrane region" description="Helical" evidence="13">
    <location>
        <begin position="328"/>
        <end position="345"/>
    </location>
</feature>
<evidence type="ECO:0000313" key="15">
    <source>
        <dbReference type="Proteomes" id="UP000484255"/>
    </source>
</evidence>
<feature type="transmembrane region" description="Helical" evidence="13">
    <location>
        <begin position="249"/>
        <end position="270"/>
    </location>
</feature>
<proteinExistence type="predicted"/>
<keyword evidence="4" id="KW-0479">Metal-binding</keyword>
<dbReference type="GO" id="GO:0046872">
    <property type="term" value="F:metal ion binding"/>
    <property type="evidence" value="ECO:0007669"/>
    <property type="project" value="UniProtKB-KW"/>
</dbReference>
<evidence type="ECO:0000256" key="3">
    <source>
        <dbReference type="ARBA" id="ARBA00022692"/>
    </source>
</evidence>
<feature type="transmembrane region" description="Helical" evidence="13">
    <location>
        <begin position="153"/>
        <end position="173"/>
    </location>
</feature>
<dbReference type="EMBL" id="JAAGOH010000019">
    <property type="protein sequence ID" value="NDY92557.1"/>
    <property type="molecule type" value="Genomic_DNA"/>
</dbReference>
<feature type="region of interest" description="Disordered" evidence="12">
    <location>
        <begin position="409"/>
        <end position="447"/>
    </location>
</feature>
<feature type="transmembrane region" description="Helical" evidence="13">
    <location>
        <begin position="50"/>
        <end position="70"/>
    </location>
</feature>
<keyword evidence="8" id="KW-0350">Heme biosynthesis</keyword>
<keyword evidence="5 13" id="KW-1133">Transmembrane helix</keyword>
<protein>
    <submittedName>
        <fullName evidence="14">Heme A synthase</fullName>
    </submittedName>
</protein>
<dbReference type="Proteomes" id="UP000484255">
    <property type="component" value="Unassembled WGS sequence"/>
</dbReference>
<evidence type="ECO:0000256" key="8">
    <source>
        <dbReference type="ARBA" id="ARBA00023133"/>
    </source>
</evidence>
<dbReference type="InterPro" id="IPR050450">
    <property type="entry name" value="COX15/CtaA_HemeA_synthase"/>
</dbReference>
<comment type="subcellular location">
    <subcellularLocation>
        <location evidence="1">Membrane</location>
        <topology evidence="1">Multi-pass membrane protein</topology>
    </subcellularLocation>
</comment>
<dbReference type="PANTHER" id="PTHR35457:SF1">
    <property type="entry name" value="HEME A SYNTHASE"/>
    <property type="match status" value="1"/>
</dbReference>
<name>A0A7C9PI38_9BURK</name>
<keyword evidence="2" id="KW-1003">Cell membrane</keyword>
<sequence length="447" mass="47392">MHVCAAAQSDHAGAPCPRVSPAGRGPEDEPESLRPVLPLPRSPPPVNVDALIRLALVGGLLAAVPLTWWLLSQRGQPPARRLAALTALTLFLTLDLLAFGVFTRLSDSGLGCPDWPGCYGLASPVGAQAHIAQAEAAQPDGPVTWAKAWIEMVHRYLAMAVGLLILIGAVAAWRHRRALPHSPGWAALTLVWVVVQGLFGKYTVTLKLYPAIVTLHLLGALVLLGLLALQHMSYRQALAPPPAMHPQTWRRLAGVGLGLLTVQVALGGWVSTNYAVLACQGFPACNGSFWPSMAWSQGFSPLRPLGHAQDGGLLAFEALVAIHWTHRLFAMLVLGCLGVLAWRLWRQPVERRWGQALAGLLALQLVTGVSNVVLSWPLAAALVHSVGAALLFTLLVALLAGEAWARHAPAPGAPQPGGRRRSMAVMSSSPMRASALTAGPRSGPRKA</sequence>
<dbReference type="GO" id="GO:0006784">
    <property type="term" value="P:heme A biosynthetic process"/>
    <property type="evidence" value="ECO:0007669"/>
    <property type="project" value="InterPro"/>
</dbReference>
<keyword evidence="10" id="KW-1015">Disulfide bond</keyword>
<dbReference type="PANTHER" id="PTHR35457">
    <property type="entry name" value="HEME A SYNTHASE"/>
    <property type="match status" value="1"/>
</dbReference>
<gene>
    <name evidence="14" type="ORF">G3A44_15315</name>
</gene>
<keyword evidence="9 13" id="KW-0472">Membrane</keyword>
<evidence type="ECO:0000313" key="14">
    <source>
        <dbReference type="EMBL" id="NDY92557.1"/>
    </source>
</evidence>
<evidence type="ECO:0000256" key="7">
    <source>
        <dbReference type="ARBA" id="ARBA00023004"/>
    </source>
</evidence>
<evidence type="ECO:0000256" key="11">
    <source>
        <dbReference type="ARBA" id="ARBA00023444"/>
    </source>
</evidence>